<reference evidence="4" key="1">
    <citation type="submission" date="2020-07" db="EMBL/GenBank/DDBJ databases">
        <title>Metabolic diversity and evolutionary history of the archaeal phylum ###Micrarchaeota### uncovered from a freshwater lake metagenome.</title>
        <authorList>
            <person name="Kadnikov V.V."/>
            <person name="Savvichev A.S."/>
            <person name="Mardanov A.V."/>
            <person name="Beletsky A.V."/>
            <person name="Chupakov A.V."/>
            <person name="Kokryatskaya N.M."/>
            <person name="Pimenov N.V."/>
            <person name="Ravin N.V."/>
        </authorList>
    </citation>
    <scope>NUCLEOTIDE SEQUENCE [LARGE SCALE GENOMIC DNA]</scope>
</reference>
<feature type="domain" description="Nudix hydrolase" evidence="2">
    <location>
        <begin position="158"/>
        <end position="283"/>
    </location>
</feature>
<dbReference type="Pfam" id="PF00293">
    <property type="entry name" value="NUDIX"/>
    <property type="match status" value="1"/>
</dbReference>
<accession>A0A7D6BHE1</accession>
<dbReference type="InterPro" id="IPR006674">
    <property type="entry name" value="HD_domain"/>
</dbReference>
<name>A0A7D6BHE1_FERL1</name>
<dbReference type="InterPro" id="IPR006675">
    <property type="entry name" value="HDIG_dom"/>
</dbReference>
<dbReference type="GO" id="GO:0016787">
    <property type="term" value="F:hydrolase activity"/>
    <property type="evidence" value="ECO:0007669"/>
    <property type="project" value="UniProtKB-KW"/>
</dbReference>
<dbReference type="PROSITE" id="PS51462">
    <property type="entry name" value="NUDIX"/>
    <property type="match status" value="1"/>
</dbReference>
<proteinExistence type="predicted"/>
<gene>
    <name evidence="3" type="ORF">Sv326_1100</name>
</gene>
<sequence length="286" mass="32521">MDLFLKYKVSKSVVAHSKKVRKIALEVAKELEENGLGVDLKLVGKGALLHDIGRSMTHGLEHGYIGGRILRKEGEGEEVARIAERHVLGGISKEEAGRMGMPAKNFIPETLEEKIICYADKLSDKDKIERIERLLGRNAAYERMVKLIQEVDAMRGRVQELNVYAVLRDSKGRILVMKRREPKVWEFPGGGVEWGESPEKAVRREVEEETGLKIKNMKLLCTTSKVYKKGKLDKHSVYIVFEGKGEGKVKFGMEHSIAMWVDLKKIRKLELGWNVEPIVEFLKVEK</sequence>
<keyword evidence="1" id="KW-0378">Hydrolase</keyword>
<evidence type="ECO:0000256" key="1">
    <source>
        <dbReference type="ARBA" id="ARBA00022801"/>
    </source>
</evidence>
<evidence type="ECO:0000259" key="2">
    <source>
        <dbReference type="PROSITE" id="PS51462"/>
    </source>
</evidence>
<dbReference type="InterPro" id="IPR020084">
    <property type="entry name" value="NUDIX_hydrolase_CS"/>
</dbReference>
<dbReference type="CDD" id="cd02883">
    <property type="entry name" value="NUDIX_Hydrolase"/>
    <property type="match status" value="1"/>
</dbReference>
<dbReference type="Gene3D" id="1.10.3210.10">
    <property type="entry name" value="Hypothetical protein af1432"/>
    <property type="match status" value="1"/>
</dbReference>
<dbReference type="SUPFAM" id="SSF109604">
    <property type="entry name" value="HD-domain/PDEase-like"/>
    <property type="match status" value="1"/>
</dbReference>
<dbReference type="SMART" id="SM00471">
    <property type="entry name" value="HDc"/>
    <property type="match status" value="1"/>
</dbReference>
<dbReference type="SUPFAM" id="SSF55811">
    <property type="entry name" value="Nudix"/>
    <property type="match status" value="1"/>
</dbReference>
<dbReference type="Gene3D" id="3.90.79.10">
    <property type="entry name" value="Nucleoside Triphosphate Pyrophosphohydrolase"/>
    <property type="match status" value="1"/>
</dbReference>
<dbReference type="PRINTS" id="PR00502">
    <property type="entry name" value="NUDIXFAMILY"/>
</dbReference>
<dbReference type="InterPro" id="IPR015797">
    <property type="entry name" value="NUDIX_hydrolase-like_dom_sf"/>
</dbReference>
<evidence type="ECO:0000313" key="3">
    <source>
        <dbReference type="EMBL" id="QLJ53275.1"/>
    </source>
</evidence>
<protein>
    <recommendedName>
        <fullName evidence="2">Nudix hydrolase domain-containing protein</fullName>
    </recommendedName>
</protein>
<dbReference type="AlphaFoldDB" id="A0A7D6BHE1"/>
<dbReference type="Pfam" id="PF01966">
    <property type="entry name" value="HD"/>
    <property type="match status" value="1"/>
</dbReference>
<dbReference type="Proteomes" id="UP000510821">
    <property type="component" value="Chromosome"/>
</dbReference>
<evidence type="ECO:0000313" key="4">
    <source>
        <dbReference type="Proteomes" id="UP000510821"/>
    </source>
</evidence>
<dbReference type="CDD" id="cd00077">
    <property type="entry name" value="HDc"/>
    <property type="match status" value="1"/>
</dbReference>
<dbReference type="NCBIfam" id="TIGR00277">
    <property type="entry name" value="HDIG"/>
    <property type="match status" value="1"/>
</dbReference>
<dbReference type="PANTHER" id="PTHR43736">
    <property type="entry name" value="ADP-RIBOSE PYROPHOSPHATASE"/>
    <property type="match status" value="1"/>
</dbReference>
<dbReference type="InterPro" id="IPR000086">
    <property type="entry name" value="NUDIX_hydrolase_dom"/>
</dbReference>
<dbReference type="KEGG" id="flt:Sv326_1100"/>
<dbReference type="PANTHER" id="PTHR43736:SF1">
    <property type="entry name" value="DIHYDRONEOPTERIN TRIPHOSPHATE DIPHOSPHATASE"/>
    <property type="match status" value="1"/>
</dbReference>
<dbReference type="EMBL" id="CP058998">
    <property type="protein sequence ID" value="QLJ53275.1"/>
    <property type="molecule type" value="Genomic_DNA"/>
</dbReference>
<dbReference type="InterPro" id="IPR020476">
    <property type="entry name" value="Nudix_hydrolase"/>
</dbReference>
<dbReference type="InterPro" id="IPR003607">
    <property type="entry name" value="HD/PDEase_dom"/>
</dbReference>
<organism evidence="3 4">
    <name type="scientific">Fermentimicrarchaeum limneticum</name>
    <dbReference type="NCBI Taxonomy" id="2795018"/>
    <lineage>
        <taxon>Archaea</taxon>
        <taxon>Candidatus Micrarchaeota</taxon>
        <taxon>Candidatus Fermentimicrarchaeales</taxon>
        <taxon>Candidatus Fermentimicrarchaeaceae</taxon>
        <taxon>Candidatus Fermentimicrarchaeum</taxon>
    </lineage>
</organism>
<dbReference type="PROSITE" id="PS00893">
    <property type="entry name" value="NUDIX_BOX"/>
    <property type="match status" value="1"/>
</dbReference>